<dbReference type="EMBL" id="JXRP01000020">
    <property type="protein sequence ID" value="KIL43794.1"/>
    <property type="molecule type" value="Genomic_DNA"/>
</dbReference>
<proteinExistence type="predicted"/>
<dbReference type="Pfam" id="PF08761">
    <property type="entry name" value="dUTPase_2"/>
    <property type="match status" value="1"/>
</dbReference>
<comment type="caution">
    <text evidence="1">The sequence shown here is derived from an EMBL/GenBank/DDBJ whole genome shotgun (WGS) entry which is preliminary data.</text>
</comment>
<protein>
    <recommendedName>
        <fullName evidence="3">dUTPase</fullName>
    </recommendedName>
</protein>
<evidence type="ECO:0000313" key="2">
    <source>
        <dbReference type="Proteomes" id="UP000031938"/>
    </source>
</evidence>
<keyword evidence="2" id="KW-1185">Reference proteome</keyword>
<evidence type="ECO:0008006" key="3">
    <source>
        <dbReference type="Google" id="ProtNLM"/>
    </source>
</evidence>
<dbReference type="InterPro" id="IPR014871">
    <property type="entry name" value="dUTPase/dCTP_pyrophosphatase"/>
</dbReference>
<accession>A0A0C2RPV6</accession>
<dbReference type="PATRIC" id="fig|889306.3.peg.3634"/>
<name>A0A0C2RPV6_9BACL</name>
<dbReference type="PIRSF" id="PIRSF030140">
    <property type="entry name" value="UCP030140"/>
    <property type="match status" value="1"/>
</dbReference>
<evidence type="ECO:0000313" key="1">
    <source>
        <dbReference type="EMBL" id="KIL43794.1"/>
    </source>
</evidence>
<reference evidence="1 2" key="1">
    <citation type="submission" date="2015-01" db="EMBL/GenBank/DDBJ databases">
        <title>Genome sequencing of Jeotgalibacillus soli.</title>
        <authorList>
            <person name="Goh K.M."/>
            <person name="Chan K.-G."/>
            <person name="Yaakop A.S."/>
            <person name="Ee R."/>
            <person name="Gan H.M."/>
            <person name="Chan C.S."/>
        </authorList>
    </citation>
    <scope>NUCLEOTIDE SEQUENCE [LARGE SCALE GENOMIC DNA]</scope>
    <source>
        <strain evidence="1 2">P9</strain>
    </source>
</reference>
<dbReference type="AlphaFoldDB" id="A0A0C2RPV6"/>
<sequence length="162" mass="18880">MLQWETLYFMQEKLDRFIEKEKNVKGESLFSRKIMALLVELGELANETRCFKFWSGKGPSANEVILEEYVDGIHFILSLGLERELKYIPQSSINPEADLTEQFLQTYGLIHNFAQHPTKDNYEKLWDAYLAIGKSLGFSGEDIMNAYIEKNKVNVQRQEQGY</sequence>
<gene>
    <name evidence="1" type="ORF">KP78_36180</name>
</gene>
<dbReference type="Proteomes" id="UP000031938">
    <property type="component" value="Unassembled WGS sequence"/>
</dbReference>
<dbReference type="STRING" id="889306.KP78_36180"/>
<dbReference type="InterPro" id="IPR016947">
    <property type="entry name" value="UCP030140"/>
</dbReference>
<dbReference type="CDD" id="cd11527">
    <property type="entry name" value="NTP-PPase_dUTPase"/>
    <property type="match status" value="1"/>
</dbReference>
<dbReference type="RefSeq" id="WP_235420973.1">
    <property type="nucleotide sequence ID" value="NZ_JXRP01000020.1"/>
</dbReference>
<dbReference type="SUPFAM" id="SSF101386">
    <property type="entry name" value="all-alpha NTP pyrophosphatases"/>
    <property type="match status" value="1"/>
</dbReference>
<dbReference type="Gene3D" id="1.10.4010.10">
    <property type="entry name" value="Type II deoxyuridine triphosphatase"/>
    <property type="match status" value="1"/>
</dbReference>
<organism evidence="1 2">
    <name type="scientific">Jeotgalibacillus soli</name>
    <dbReference type="NCBI Taxonomy" id="889306"/>
    <lineage>
        <taxon>Bacteria</taxon>
        <taxon>Bacillati</taxon>
        <taxon>Bacillota</taxon>
        <taxon>Bacilli</taxon>
        <taxon>Bacillales</taxon>
        <taxon>Caryophanaceae</taxon>
        <taxon>Jeotgalibacillus</taxon>
    </lineage>
</organism>